<dbReference type="InterPro" id="IPR013429">
    <property type="entry name" value="Regulatory_FmdB_Zinc_ribbon"/>
</dbReference>
<dbReference type="NCBIfam" id="TIGR02605">
    <property type="entry name" value="CxxC_CxxC_SSSS"/>
    <property type="match status" value="1"/>
</dbReference>
<evidence type="ECO:0000313" key="2">
    <source>
        <dbReference type="EMBL" id="AKS42069.1"/>
    </source>
</evidence>
<keyword evidence="3" id="KW-1185">Reference proteome</keyword>
<dbReference type="AlphaFoldDB" id="A0A0K0XWI9"/>
<dbReference type="RefSeq" id="WP_049725656.1">
    <property type="nucleotide sequence ID" value="NZ_CP012154.1"/>
</dbReference>
<evidence type="ECO:0000259" key="1">
    <source>
        <dbReference type="SMART" id="SM00834"/>
    </source>
</evidence>
<protein>
    <recommendedName>
        <fullName evidence="1">Putative regulatory protein FmdB zinc ribbon domain-containing protein</fullName>
    </recommendedName>
</protein>
<dbReference type="SMART" id="SM00834">
    <property type="entry name" value="CxxC_CXXC_SSSS"/>
    <property type="match status" value="1"/>
</dbReference>
<gene>
    <name evidence="2" type="ORF">WM2015_1699</name>
</gene>
<sequence length="94" mass="10337">MPFYEYINDEAPGCEHCKQTFSVLQRLSDPPLEHCPECLAAVRRIISSPNVVAGQSHRLKESNIEKAGFTQYKKIGKGVYEKTAGKGPGVISAD</sequence>
<dbReference type="EMBL" id="CP012154">
    <property type="protein sequence ID" value="AKS42069.1"/>
    <property type="molecule type" value="Genomic_DNA"/>
</dbReference>
<dbReference type="STRING" id="1579979.WM2015_1699"/>
<dbReference type="OrthoDB" id="215655at2"/>
<accession>A0A0K0XWI9</accession>
<name>A0A0K0XWI9_9GAMM</name>
<organism evidence="2 3">
    <name type="scientific">Wenzhouxiangella marina</name>
    <dbReference type="NCBI Taxonomy" id="1579979"/>
    <lineage>
        <taxon>Bacteria</taxon>
        <taxon>Pseudomonadati</taxon>
        <taxon>Pseudomonadota</taxon>
        <taxon>Gammaproteobacteria</taxon>
        <taxon>Chromatiales</taxon>
        <taxon>Wenzhouxiangellaceae</taxon>
        <taxon>Wenzhouxiangella</taxon>
    </lineage>
</organism>
<dbReference type="Proteomes" id="UP000066624">
    <property type="component" value="Chromosome"/>
</dbReference>
<reference evidence="2 3" key="1">
    <citation type="submission" date="2015-07" db="EMBL/GenBank/DDBJ databases">
        <authorList>
            <person name="Noorani M."/>
        </authorList>
    </citation>
    <scope>NUCLEOTIDE SEQUENCE [LARGE SCALE GENOMIC DNA]</scope>
    <source>
        <strain evidence="2 3">KCTC 42284</strain>
    </source>
</reference>
<dbReference type="KEGG" id="wma:WM2015_1699"/>
<proteinExistence type="predicted"/>
<dbReference type="Pfam" id="PF09723">
    <property type="entry name" value="Zn_ribbon_8"/>
    <property type="match status" value="1"/>
</dbReference>
<feature type="domain" description="Putative regulatory protein FmdB zinc ribbon" evidence="1">
    <location>
        <begin position="1"/>
        <end position="47"/>
    </location>
</feature>
<evidence type="ECO:0000313" key="3">
    <source>
        <dbReference type="Proteomes" id="UP000066624"/>
    </source>
</evidence>